<sequence>MPTPLGVSTNRLRTPPPSSDPDPPSSSPTSEIAILKAANARLQTMLQVAAQKTQRKKAKKRKRGANTDANASDEENTRTTNRPRTDSDSPTSGPNFHSYGRDITHLQGNHLDILPILLHGIDVETDLDYDEENERLVVSSLHCPSDTHFSSETRIITNDWNWLCVRFLGLKHAVVSVSRDYDAVEEIATLISSGMDAARATDSNTARKHIMAIIRQSEVPKVLRGFHNEHTAALLLPPALQHHAKEPDLHQKVVDKTINIHGQQLPAFLFPPGQYTLAGLLMSDILIWMAKAMYTGPASIFEGNGWVATKPGNAAISRLKGFTPRIVAYIACQVRFALSSQHAYNKIDGTFDYEVFFWFIVKAFAREETGERVLPRFNLAVLGRAEGLNNQPAANESTDDNAPAGPDALDMLWAATDLVAMGASSAA</sequence>
<evidence type="ECO:0000313" key="2">
    <source>
        <dbReference type="EMBL" id="KAJ7193164.1"/>
    </source>
</evidence>
<evidence type="ECO:0008006" key="4">
    <source>
        <dbReference type="Google" id="ProtNLM"/>
    </source>
</evidence>
<evidence type="ECO:0000313" key="3">
    <source>
        <dbReference type="Proteomes" id="UP001219525"/>
    </source>
</evidence>
<protein>
    <recommendedName>
        <fullName evidence="4">Fungal-type protein kinase domain-containing protein</fullName>
    </recommendedName>
</protein>
<dbReference type="Pfam" id="PF20414">
    <property type="entry name" value="DUF6698"/>
    <property type="match status" value="1"/>
</dbReference>
<proteinExistence type="predicted"/>
<keyword evidence="3" id="KW-1185">Reference proteome</keyword>
<comment type="caution">
    <text evidence="2">The sequence shown here is derived from an EMBL/GenBank/DDBJ whole genome shotgun (WGS) entry which is preliminary data.</text>
</comment>
<gene>
    <name evidence="2" type="ORF">GGX14DRAFT_577520</name>
</gene>
<dbReference type="InterPro" id="IPR046521">
    <property type="entry name" value="DUF6698"/>
</dbReference>
<dbReference type="EMBL" id="JARJCW010000111">
    <property type="protein sequence ID" value="KAJ7193164.1"/>
    <property type="molecule type" value="Genomic_DNA"/>
</dbReference>
<dbReference type="Proteomes" id="UP001219525">
    <property type="component" value="Unassembled WGS sequence"/>
</dbReference>
<reference evidence="2" key="1">
    <citation type="submission" date="2023-03" db="EMBL/GenBank/DDBJ databases">
        <title>Massive genome expansion in bonnet fungi (Mycena s.s.) driven by repeated elements and novel gene families across ecological guilds.</title>
        <authorList>
            <consortium name="Lawrence Berkeley National Laboratory"/>
            <person name="Harder C.B."/>
            <person name="Miyauchi S."/>
            <person name="Viragh M."/>
            <person name="Kuo A."/>
            <person name="Thoen E."/>
            <person name="Andreopoulos B."/>
            <person name="Lu D."/>
            <person name="Skrede I."/>
            <person name="Drula E."/>
            <person name="Henrissat B."/>
            <person name="Morin E."/>
            <person name="Kohler A."/>
            <person name="Barry K."/>
            <person name="LaButti K."/>
            <person name="Morin E."/>
            <person name="Salamov A."/>
            <person name="Lipzen A."/>
            <person name="Mereny Z."/>
            <person name="Hegedus B."/>
            <person name="Baldrian P."/>
            <person name="Stursova M."/>
            <person name="Weitz H."/>
            <person name="Taylor A."/>
            <person name="Grigoriev I.V."/>
            <person name="Nagy L.G."/>
            <person name="Martin F."/>
            <person name="Kauserud H."/>
        </authorList>
    </citation>
    <scope>NUCLEOTIDE SEQUENCE</scope>
    <source>
        <strain evidence="2">9144</strain>
    </source>
</reference>
<feature type="compositionally biased region" description="Pro residues" evidence="1">
    <location>
        <begin position="14"/>
        <end position="26"/>
    </location>
</feature>
<dbReference type="AlphaFoldDB" id="A0AAD6XYW3"/>
<organism evidence="2 3">
    <name type="scientific">Mycena pura</name>
    <dbReference type="NCBI Taxonomy" id="153505"/>
    <lineage>
        <taxon>Eukaryota</taxon>
        <taxon>Fungi</taxon>
        <taxon>Dikarya</taxon>
        <taxon>Basidiomycota</taxon>
        <taxon>Agaricomycotina</taxon>
        <taxon>Agaricomycetes</taxon>
        <taxon>Agaricomycetidae</taxon>
        <taxon>Agaricales</taxon>
        <taxon>Marasmiineae</taxon>
        <taxon>Mycenaceae</taxon>
        <taxon>Mycena</taxon>
    </lineage>
</organism>
<name>A0AAD6XYW3_9AGAR</name>
<feature type="region of interest" description="Disordered" evidence="1">
    <location>
        <begin position="1"/>
        <end position="101"/>
    </location>
</feature>
<feature type="compositionally biased region" description="Polar residues" evidence="1">
    <location>
        <begin position="1"/>
        <end position="12"/>
    </location>
</feature>
<accession>A0AAD6XYW3</accession>
<evidence type="ECO:0000256" key="1">
    <source>
        <dbReference type="SAM" id="MobiDB-lite"/>
    </source>
</evidence>
<feature type="compositionally biased region" description="Basic residues" evidence="1">
    <location>
        <begin position="53"/>
        <end position="64"/>
    </location>
</feature>